<dbReference type="InterPro" id="IPR027417">
    <property type="entry name" value="P-loop_NTPase"/>
</dbReference>
<accession>A0A1W1H9Y6</accession>
<sequence length="530" mass="62269">MRKRLTTSSYTFRTIIEQNGMYVDKTREIYRMVSKLEGQFFLSRPRRFGKSLTLSTLESVFKGEKVLFKGLYIYDQPFEWKPHPIIRLSMNNLTGNTCEEFQENICMELDWLASKYGIELAAKRPAAKFKELIQKTSDTGGKVVILIDEYDKPILDNIINKNEVLSIRTLLKQFYGMIKALEEHIRFSFITGVSKFTHVSIFSDLNNLDDITMMEDYATICGFTEEECRYYFAEWIDKCAEKNSMSRSQYLEKLRLVYNGFRFSKKPVTVYNPVSFIKAMEQGDFGHYWFETGTPSFLLELLKKAHEENSQLTRPNWTIVDIDGMKLISDTFSSYEVDHIEVEPLMFQTGYVTIRDYDPDSRLYTLGYPNDEVRYAFIKKLSGYFTPVAEARVPSLIEQLRSALVNNNLESVFEILTVFYARVENSIKLKHEKYYQTIFYILFTLLGYRIQVEENTNKGRMDAVVKTPKRIYIFEFKLNMSAQEALQQIRQKEYYQKYALDGRPVTLIGISFNKDSGEIREWKTEELFLK</sequence>
<gene>
    <name evidence="2" type="ORF">MTBBW1_1730023</name>
</gene>
<evidence type="ECO:0000313" key="3">
    <source>
        <dbReference type="Proteomes" id="UP000191931"/>
    </source>
</evidence>
<dbReference type="PANTHER" id="PTHR34825">
    <property type="entry name" value="CONSERVED PROTEIN, WITH A WEAK D-GALACTARATE DEHYDRATASE/ALTRONATE HYDROLASE DOMAIN"/>
    <property type="match status" value="1"/>
</dbReference>
<evidence type="ECO:0000313" key="2">
    <source>
        <dbReference type="EMBL" id="SLM29225.1"/>
    </source>
</evidence>
<protein>
    <recommendedName>
        <fullName evidence="1">AAA-ATPase-like domain-containing protein</fullName>
    </recommendedName>
</protein>
<name>A0A1W1H9Y6_9BACT</name>
<dbReference type="EMBL" id="FWEV01000083">
    <property type="protein sequence ID" value="SLM29225.1"/>
    <property type="molecule type" value="Genomic_DNA"/>
</dbReference>
<dbReference type="SUPFAM" id="SSF52540">
    <property type="entry name" value="P-loop containing nucleoside triphosphate hydrolases"/>
    <property type="match status" value="1"/>
</dbReference>
<dbReference type="Proteomes" id="UP000191931">
    <property type="component" value="Unassembled WGS sequence"/>
</dbReference>
<evidence type="ECO:0000259" key="1">
    <source>
        <dbReference type="Pfam" id="PF09820"/>
    </source>
</evidence>
<organism evidence="2 3">
    <name type="scientific">Desulfamplus magnetovallimortis</name>
    <dbReference type="NCBI Taxonomy" id="1246637"/>
    <lineage>
        <taxon>Bacteria</taxon>
        <taxon>Pseudomonadati</taxon>
        <taxon>Thermodesulfobacteriota</taxon>
        <taxon>Desulfobacteria</taxon>
        <taxon>Desulfobacterales</taxon>
        <taxon>Desulfobacteraceae</taxon>
        <taxon>Desulfamplus</taxon>
    </lineage>
</organism>
<reference evidence="2 3" key="1">
    <citation type="submission" date="2017-03" db="EMBL/GenBank/DDBJ databases">
        <authorList>
            <person name="Afonso C.L."/>
            <person name="Miller P.J."/>
            <person name="Scott M.A."/>
            <person name="Spackman E."/>
            <person name="Goraichik I."/>
            <person name="Dimitrov K.M."/>
            <person name="Suarez D.L."/>
            <person name="Swayne D.E."/>
        </authorList>
    </citation>
    <scope>NUCLEOTIDE SEQUENCE [LARGE SCALE GENOMIC DNA]</scope>
    <source>
        <strain evidence="2">PRJEB14757</strain>
    </source>
</reference>
<dbReference type="STRING" id="1246637.MTBBW1_1730023"/>
<dbReference type="PANTHER" id="PTHR34825:SF1">
    <property type="entry name" value="AAA-ATPASE-LIKE DOMAIN-CONTAINING PROTEIN"/>
    <property type="match status" value="1"/>
</dbReference>
<dbReference type="InterPro" id="IPR018631">
    <property type="entry name" value="AAA-ATPase-like_dom"/>
</dbReference>
<dbReference type="Pfam" id="PF08011">
    <property type="entry name" value="PDDEXK_9"/>
    <property type="match status" value="1"/>
</dbReference>
<dbReference type="RefSeq" id="WP_080806003.1">
    <property type="nucleotide sequence ID" value="NZ_LT828552.1"/>
</dbReference>
<feature type="domain" description="AAA-ATPase-like" evidence="1">
    <location>
        <begin position="11"/>
        <end position="202"/>
    </location>
</feature>
<keyword evidence="3" id="KW-1185">Reference proteome</keyword>
<dbReference type="OrthoDB" id="9808684at2"/>
<proteinExistence type="predicted"/>
<dbReference type="Pfam" id="PF09820">
    <property type="entry name" value="AAA-ATPase_like"/>
    <property type="match status" value="1"/>
</dbReference>
<dbReference type="AlphaFoldDB" id="A0A1W1H9Y6"/>
<dbReference type="InterPro" id="IPR012547">
    <property type="entry name" value="PDDEXK_9"/>
</dbReference>